<protein>
    <submittedName>
        <fullName evidence="1">Uncharacterized protein</fullName>
    </submittedName>
</protein>
<evidence type="ECO:0000313" key="1">
    <source>
        <dbReference type="EMBL" id="WQF90515.1"/>
    </source>
</evidence>
<dbReference type="GeneID" id="87952029"/>
<dbReference type="AlphaFoldDB" id="A0AAX4J565"/>
<dbReference type="EMBL" id="CP137316">
    <property type="protein sequence ID" value="WQF90515.1"/>
    <property type="molecule type" value="Genomic_DNA"/>
</dbReference>
<keyword evidence="2" id="KW-1185">Reference proteome</keyword>
<dbReference type="KEGG" id="cdet:87952029"/>
<evidence type="ECO:0000313" key="2">
    <source>
        <dbReference type="Proteomes" id="UP001322277"/>
    </source>
</evidence>
<reference evidence="2" key="1">
    <citation type="journal article" date="2023" name="bioRxiv">
        <title>Complete genome of the Medicago anthracnose fungus, Colletotrichum destructivum, reveals a mini-chromosome-like region within a core chromosome.</title>
        <authorList>
            <person name="Lapalu N."/>
            <person name="Simon A."/>
            <person name="Lu A."/>
            <person name="Plaumann P.-L."/>
            <person name="Amselem J."/>
            <person name="Pigne S."/>
            <person name="Auger A."/>
            <person name="Koch C."/>
            <person name="Dallery J.-F."/>
            <person name="O'Connell R.J."/>
        </authorList>
    </citation>
    <scope>NUCLEOTIDE SEQUENCE [LARGE SCALE GENOMIC DNA]</scope>
    <source>
        <strain evidence="2">CBS 520.97</strain>
    </source>
</reference>
<dbReference type="RefSeq" id="XP_062787736.1">
    <property type="nucleotide sequence ID" value="XM_062931685.1"/>
</dbReference>
<sequence length="134" mass="15252">MNTKRHYCQHHNSHHANALSDYSLRILFDRNWRDGGCEVLSSSQRQSGLETANHYKNLKSVGRICSVRAQAQEKEGIQSRGGTKIERTKVYHWVDYVESDELIGWKCSSSTKNVDILSRRPADGSKPLVPGRLI</sequence>
<accession>A0AAX4J565</accession>
<dbReference type="Proteomes" id="UP001322277">
    <property type="component" value="Chromosome 12"/>
</dbReference>
<gene>
    <name evidence="1" type="ORF">CDEST_15529</name>
</gene>
<proteinExistence type="predicted"/>
<name>A0AAX4J565_9PEZI</name>
<organism evidence="1 2">
    <name type="scientific">Colletotrichum destructivum</name>
    <dbReference type="NCBI Taxonomy" id="34406"/>
    <lineage>
        <taxon>Eukaryota</taxon>
        <taxon>Fungi</taxon>
        <taxon>Dikarya</taxon>
        <taxon>Ascomycota</taxon>
        <taxon>Pezizomycotina</taxon>
        <taxon>Sordariomycetes</taxon>
        <taxon>Hypocreomycetidae</taxon>
        <taxon>Glomerellales</taxon>
        <taxon>Glomerellaceae</taxon>
        <taxon>Colletotrichum</taxon>
        <taxon>Colletotrichum destructivum species complex</taxon>
    </lineage>
</organism>